<accession>A0A401SU40</accession>
<proteinExistence type="predicted"/>
<feature type="region of interest" description="Disordered" evidence="1">
    <location>
        <begin position="84"/>
        <end position="108"/>
    </location>
</feature>
<evidence type="ECO:0000313" key="3">
    <source>
        <dbReference type="EMBL" id="GCC33927.1"/>
    </source>
</evidence>
<dbReference type="AlphaFoldDB" id="A0A401SU40"/>
<reference evidence="3 4" key="1">
    <citation type="journal article" date="2018" name="Nat. Ecol. Evol.">
        <title>Shark genomes provide insights into elasmobranch evolution and the origin of vertebrates.</title>
        <authorList>
            <person name="Hara Y"/>
            <person name="Yamaguchi K"/>
            <person name="Onimaru K"/>
            <person name="Kadota M"/>
            <person name="Koyanagi M"/>
            <person name="Keeley SD"/>
            <person name="Tatsumi K"/>
            <person name="Tanaka K"/>
            <person name="Motone F"/>
            <person name="Kageyama Y"/>
            <person name="Nozu R"/>
            <person name="Adachi N"/>
            <person name="Nishimura O"/>
            <person name="Nakagawa R"/>
            <person name="Tanegashima C"/>
            <person name="Kiyatake I"/>
            <person name="Matsumoto R"/>
            <person name="Murakumo K"/>
            <person name="Nishida K"/>
            <person name="Terakita A"/>
            <person name="Kuratani S"/>
            <person name="Sato K"/>
            <person name="Hyodo S Kuraku.S."/>
        </authorList>
    </citation>
    <scope>NUCLEOTIDE SEQUENCE [LARGE SCALE GENOMIC DNA]</scope>
</reference>
<protein>
    <submittedName>
        <fullName evidence="3">Uncharacterized protein</fullName>
    </submittedName>
</protein>
<evidence type="ECO:0000256" key="2">
    <source>
        <dbReference type="SAM" id="SignalP"/>
    </source>
</evidence>
<keyword evidence="4" id="KW-1185">Reference proteome</keyword>
<feature type="chain" id="PRO_5018964961" evidence="2">
    <location>
        <begin position="20"/>
        <end position="108"/>
    </location>
</feature>
<name>A0A401SU40_CHIPU</name>
<comment type="caution">
    <text evidence="3">The sequence shown here is derived from an EMBL/GenBank/DDBJ whole genome shotgun (WGS) entry which is preliminary data.</text>
</comment>
<feature type="signal peptide" evidence="2">
    <location>
        <begin position="1"/>
        <end position="19"/>
    </location>
</feature>
<evidence type="ECO:0000313" key="4">
    <source>
        <dbReference type="Proteomes" id="UP000287033"/>
    </source>
</evidence>
<dbReference type="OMA" id="FGMRSEW"/>
<dbReference type="EMBL" id="BEZZ01000553">
    <property type="protein sequence ID" value="GCC33927.1"/>
    <property type="molecule type" value="Genomic_DNA"/>
</dbReference>
<feature type="region of interest" description="Disordered" evidence="1">
    <location>
        <begin position="23"/>
        <end position="43"/>
    </location>
</feature>
<sequence length="108" mass="11303">MHWIFTLSLILSAALSLQGAPVERRKDLKSKGNPLSEHPSLLRRASEIPLLPPGDDLAPAALREAEGPLPEVSDLGVSGDGVWVSGDGPGFSPRDRLPLAFGADGAEA</sequence>
<organism evidence="3 4">
    <name type="scientific">Chiloscyllium punctatum</name>
    <name type="common">Brownbanded bambooshark</name>
    <name type="synonym">Hemiscyllium punctatum</name>
    <dbReference type="NCBI Taxonomy" id="137246"/>
    <lineage>
        <taxon>Eukaryota</taxon>
        <taxon>Metazoa</taxon>
        <taxon>Chordata</taxon>
        <taxon>Craniata</taxon>
        <taxon>Vertebrata</taxon>
        <taxon>Chondrichthyes</taxon>
        <taxon>Elasmobranchii</taxon>
        <taxon>Galeomorphii</taxon>
        <taxon>Galeoidea</taxon>
        <taxon>Orectolobiformes</taxon>
        <taxon>Hemiscylliidae</taxon>
        <taxon>Chiloscyllium</taxon>
    </lineage>
</organism>
<keyword evidence="2" id="KW-0732">Signal</keyword>
<gene>
    <name evidence="3" type="ORF">chiPu_0012398</name>
</gene>
<dbReference type="Proteomes" id="UP000287033">
    <property type="component" value="Unassembled WGS sequence"/>
</dbReference>
<evidence type="ECO:0000256" key="1">
    <source>
        <dbReference type="SAM" id="MobiDB-lite"/>
    </source>
</evidence>